<evidence type="ECO:0000256" key="1">
    <source>
        <dbReference type="ARBA" id="ARBA00022460"/>
    </source>
</evidence>
<keyword evidence="3" id="KW-0732">Signal</keyword>
<feature type="chain" id="PRO_5040363761" evidence="3">
    <location>
        <begin position="26"/>
        <end position="166"/>
    </location>
</feature>
<evidence type="ECO:0000313" key="5">
    <source>
        <dbReference type="Proteomes" id="UP001152798"/>
    </source>
</evidence>
<keyword evidence="1 2" id="KW-0193">Cuticle</keyword>
<dbReference type="EMBL" id="OV725081">
    <property type="protein sequence ID" value="CAH1403338.1"/>
    <property type="molecule type" value="Genomic_DNA"/>
</dbReference>
<dbReference type="PROSITE" id="PS51155">
    <property type="entry name" value="CHIT_BIND_RR_2"/>
    <property type="match status" value="1"/>
</dbReference>
<organism evidence="4 5">
    <name type="scientific">Nezara viridula</name>
    <name type="common">Southern green stink bug</name>
    <name type="synonym">Cimex viridulus</name>
    <dbReference type="NCBI Taxonomy" id="85310"/>
    <lineage>
        <taxon>Eukaryota</taxon>
        <taxon>Metazoa</taxon>
        <taxon>Ecdysozoa</taxon>
        <taxon>Arthropoda</taxon>
        <taxon>Hexapoda</taxon>
        <taxon>Insecta</taxon>
        <taxon>Pterygota</taxon>
        <taxon>Neoptera</taxon>
        <taxon>Paraneoptera</taxon>
        <taxon>Hemiptera</taxon>
        <taxon>Heteroptera</taxon>
        <taxon>Panheteroptera</taxon>
        <taxon>Pentatomomorpha</taxon>
        <taxon>Pentatomoidea</taxon>
        <taxon>Pentatomidae</taxon>
        <taxon>Pentatominae</taxon>
        <taxon>Nezara</taxon>
    </lineage>
</organism>
<dbReference type="Pfam" id="PF00379">
    <property type="entry name" value="Chitin_bind_4"/>
    <property type="match status" value="1"/>
</dbReference>
<proteinExistence type="predicted"/>
<dbReference type="InterPro" id="IPR000618">
    <property type="entry name" value="Insect_cuticle"/>
</dbReference>
<dbReference type="InterPro" id="IPR051217">
    <property type="entry name" value="Insect_Cuticle_Struc_Prot"/>
</dbReference>
<name>A0A9P0HJV9_NEZVI</name>
<dbReference type="PANTHER" id="PTHR12236">
    <property type="entry name" value="STRUCTURAL CONTITUENT OF CUTICLE"/>
    <property type="match status" value="1"/>
</dbReference>
<evidence type="ECO:0000256" key="2">
    <source>
        <dbReference type="PROSITE-ProRule" id="PRU00497"/>
    </source>
</evidence>
<evidence type="ECO:0000313" key="4">
    <source>
        <dbReference type="EMBL" id="CAH1403338.1"/>
    </source>
</evidence>
<dbReference type="GO" id="GO:0042302">
    <property type="term" value="F:structural constituent of cuticle"/>
    <property type="evidence" value="ECO:0007669"/>
    <property type="project" value="UniProtKB-UniRule"/>
</dbReference>
<dbReference type="OrthoDB" id="6605399at2759"/>
<dbReference type="GO" id="GO:0005615">
    <property type="term" value="C:extracellular space"/>
    <property type="evidence" value="ECO:0007669"/>
    <property type="project" value="TreeGrafter"/>
</dbReference>
<accession>A0A9P0HJV9</accession>
<sequence length="166" mass="19031">MQHGAGIWHQNFIIFAFWYVLGVNCIRNEDEEGKESKYKFEYSVNDRRSGNIHSREEERRGGVLSGQYSAHFPDGFKRTVVYNVNGDSGFVATVHKEKIHNCYHCMDAAPFSVGYEIQHHSPDSHVKSFFYMDSGIASSIVEVDSDGTRIHRKTKHLSPLIHLNKL</sequence>
<feature type="signal peptide" evidence="3">
    <location>
        <begin position="1"/>
        <end position="25"/>
    </location>
</feature>
<protein>
    <submittedName>
        <fullName evidence="4">Uncharacterized protein</fullName>
    </submittedName>
</protein>
<dbReference type="Proteomes" id="UP001152798">
    <property type="component" value="Chromosome 5"/>
</dbReference>
<dbReference type="PANTHER" id="PTHR12236:SF75">
    <property type="entry name" value="CUTICULAR PROTEIN 62BB, ISOFORM A"/>
    <property type="match status" value="1"/>
</dbReference>
<dbReference type="AlphaFoldDB" id="A0A9P0HJV9"/>
<evidence type="ECO:0000256" key="3">
    <source>
        <dbReference type="SAM" id="SignalP"/>
    </source>
</evidence>
<dbReference type="GO" id="GO:0031012">
    <property type="term" value="C:extracellular matrix"/>
    <property type="evidence" value="ECO:0007669"/>
    <property type="project" value="TreeGrafter"/>
</dbReference>
<keyword evidence="5" id="KW-1185">Reference proteome</keyword>
<gene>
    <name evidence="4" type="ORF">NEZAVI_LOCUS11957</name>
</gene>
<reference evidence="4" key="1">
    <citation type="submission" date="2022-01" db="EMBL/GenBank/DDBJ databases">
        <authorList>
            <person name="King R."/>
        </authorList>
    </citation>
    <scope>NUCLEOTIDE SEQUENCE</scope>
</reference>